<dbReference type="AlphaFoldDB" id="A0A371D3A1"/>
<name>A0A371D3A1_9APHY</name>
<proteinExistence type="predicted"/>
<reference evidence="1 2" key="1">
    <citation type="journal article" date="2018" name="Biotechnol. Biofuels">
        <title>Integrative visual omics of the white-rot fungus Polyporus brumalis exposes the biotechnological potential of its oxidative enzymes for delignifying raw plant biomass.</title>
        <authorList>
            <person name="Miyauchi S."/>
            <person name="Rancon A."/>
            <person name="Drula E."/>
            <person name="Hage H."/>
            <person name="Chaduli D."/>
            <person name="Favel A."/>
            <person name="Grisel S."/>
            <person name="Henrissat B."/>
            <person name="Herpoel-Gimbert I."/>
            <person name="Ruiz-Duenas F.J."/>
            <person name="Chevret D."/>
            <person name="Hainaut M."/>
            <person name="Lin J."/>
            <person name="Wang M."/>
            <person name="Pangilinan J."/>
            <person name="Lipzen A."/>
            <person name="Lesage-Meessen L."/>
            <person name="Navarro D."/>
            <person name="Riley R."/>
            <person name="Grigoriev I.V."/>
            <person name="Zhou S."/>
            <person name="Raouche S."/>
            <person name="Rosso M.N."/>
        </authorList>
    </citation>
    <scope>NUCLEOTIDE SEQUENCE [LARGE SCALE GENOMIC DNA]</scope>
    <source>
        <strain evidence="1 2">BRFM 1820</strain>
    </source>
</reference>
<protein>
    <submittedName>
        <fullName evidence="1">Uncharacterized protein</fullName>
    </submittedName>
</protein>
<sequence length="105" mass="11803">MLIRSWPLRPRMPVISMASSPCPLQRLRASLGDAAVPPVAYMSLYYIDEADNHERENTFSPSFRRLNSELRVLEGGRGDESEVKIACFTTISSRSKIRSSLTASR</sequence>
<dbReference type="OrthoDB" id="514292at2759"/>
<evidence type="ECO:0000313" key="2">
    <source>
        <dbReference type="Proteomes" id="UP000256964"/>
    </source>
</evidence>
<gene>
    <name evidence="1" type="ORF">OH76DRAFT_803864</name>
</gene>
<accession>A0A371D3A1</accession>
<dbReference type="EMBL" id="KZ857422">
    <property type="protein sequence ID" value="RDX47037.1"/>
    <property type="molecule type" value="Genomic_DNA"/>
</dbReference>
<dbReference type="Proteomes" id="UP000256964">
    <property type="component" value="Unassembled WGS sequence"/>
</dbReference>
<organism evidence="1 2">
    <name type="scientific">Lentinus brumalis</name>
    <dbReference type="NCBI Taxonomy" id="2498619"/>
    <lineage>
        <taxon>Eukaryota</taxon>
        <taxon>Fungi</taxon>
        <taxon>Dikarya</taxon>
        <taxon>Basidiomycota</taxon>
        <taxon>Agaricomycotina</taxon>
        <taxon>Agaricomycetes</taxon>
        <taxon>Polyporales</taxon>
        <taxon>Polyporaceae</taxon>
        <taxon>Lentinus</taxon>
    </lineage>
</organism>
<keyword evidence="2" id="KW-1185">Reference proteome</keyword>
<evidence type="ECO:0000313" key="1">
    <source>
        <dbReference type="EMBL" id="RDX47037.1"/>
    </source>
</evidence>